<comment type="PTM">
    <text evidence="6">Under oxidizing conditions two disulfide bonds are formed involving the reactive cysteines. Under reducing conditions zinc is bound to the reactive cysteines and the protein is inactive.</text>
</comment>
<dbReference type="Pfam" id="PF01430">
    <property type="entry name" value="HSP33"/>
    <property type="match status" value="1"/>
</dbReference>
<dbReference type="PANTHER" id="PTHR30111">
    <property type="entry name" value="33 KDA CHAPERONIN"/>
    <property type="match status" value="1"/>
</dbReference>
<keyword evidence="5 6" id="KW-0676">Redox-active center</keyword>
<keyword evidence="3 6" id="KW-1015">Disulfide bond</keyword>
<dbReference type="HAMAP" id="MF_00117">
    <property type="entry name" value="HslO"/>
    <property type="match status" value="1"/>
</dbReference>
<evidence type="ECO:0000256" key="4">
    <source>
        <dbReference type="ARBA" id="ARBA00023186"/>
    </source>
</evidence>
<dbReference type="PIRSF" id="PIRSF005261">
    <property type="entry name" value="Heat_shock_Hsp33"/>
    <property type="match status" value="1"/>
</dbReference>
<evidence type="ECO:0000313" key="8">
    <source>
        <dbReference type="Proteomes" id="UP001321741"/>
    </source>
</evidence>
<dbReference type="InterPro" id="IPR016154">
    <property type="entry name" value="Heat_shock_Hsp33_C"/>
</dbReference>
<proteinExistence type="inferred from homology"/>
<feature type="disulfide bond" description="Redox-active" evidence="6">
    <location>
        <begin position="236"/>
        <end position="238"/>
    </location>
</feature>
<evidence type="ECO:0000256" key="2">
    <source>
        <dbReference type="ARBA" id="ARBA00022833"/>
    </source>
</evidence>
<reference evidence="7 8" key="1">
    <citation type="journal article" date="2023" name="Microbiol. Spectr.">
        <title>Symbiosis of Carpenter Bees with Uncharacterized Lactic Acid Bacteria Showing NAD Auxotrophy.</title>
        <authorList>
            <person name="Kawasaki S."/>
            <person name="Ozawa K."/>
            <person name="Mori T."/>
            <person name="Yamamoto A."/>
            <person name="Ito M."/>
            <person name="Ohkuma M."/>
            <person name="Sakamoto M."/>
            <person name="Matsutani M."/>
        </authorList>
    </citation>
    <scope>NUCLEOTIDE SEQUENCE [LARGE SCALE GENOMIC DNA]</scope>
    <source>
        <strain evidence="7 8">Kim32-2</strain>
    </source>
</reference>
<evidence type="ECO:0000313" key="7">
    <source>
        <dbReference type="EMBL" id="BDR60930.1"/>
    </source>
</evidence>
<keyword evidence="4 6" id="KW-0143">Chaperone</keyword>
<dbReference type="InterPro" id="IPR000397">
    <property type="entry name" value="Heat_shock_Hsp33"/>
</dbReference>
<organism evidence="7 8">
    <name type="scientific">Lactobacillus xylocopicola</name>
    <dbReference type="NCBI Taxonomy" id="2976676"/>
    <lineage>
        <taxon>Bacteria</taxon>
        <taxon>Bacillati</taxon>
        <taxon>Bacillota</taxon>
        <taxon>Bacilli</taxon>
        <taxon>Lactobacillales</taxon>
        <taxon>Lactobacillaceae</taxon>
        <taxon>Lactobacillus</taxon>
    </lineage>
</organism>
<accession>A0ABM8BIJ2</accession>
<dbReference type="CDD" id="cd00498">
    <property type="entry name" value="Hsp33"/>
    <property type="match status" value="1"/>
</dbReference>
<comment type="function">
    <text evidence="6">Redox regulated molecular chaperone. Protects both thermally unfolding and oxidatively damaged proteins from irreversible aggregation. Plays an important role in the bacterial defense system toward oxidative stress.</text>
</comment>
<dbReference type="NCBIfam" id="NF001033">
    <property type="entry name" value="PRK00114.1"/>
    <property type="match status" value="1"/>
</dbReference>
<keyword evidence="1 6" id="KW-0963">Cytoplasm</keyword>
<comment type="similarity">
    <text evidence="6">Belongs to the HSP33 family.</text>
</comment>
<dbReference type="RefSeq" id="WP_317637170.1">
    <property type="nucleotide sequence ID" value="NZ_AP026803.1"/>
</dbReference>
<evidence type="ECO:0000256" key="1">
    <source>
        <dbReference type="ARBA" id="ARBA00022490"/>
    </source>
</evidence>
<dbReference type="PANTHER" id="PTHR30111:SF1">
    <property type="entry name" value="33 KDA CHAPERONIN"/>
    <property type="match status" value="1"/>
</dbReference>
<evidence type="ECO:0000256" key="6">
    <source>
        <dbReference type="HAMAP-Rule" id="MF_00117"/>
    </source>
</evidence>
<keyword evidence="2 6" id="KW-0862">Zinc</keyword>
<gene>
    <name evidence="6 7" type="primary">hslO</name>
    <name evidence="7" type="ORF">KIM322_11910</name>
</gene>
<dbReference type="EMBL" id="AP026803">
    <property type="protein sequence ID" value="BDR60930.1"/>
    <property type="molecule type" value="Genomic_DNA"/>
</dbReference>
<protein>
    <recommendedName>
        <fullName evidence="6">33 kDa chaperonin</fullName>
    </recommendedName>
    <alternativeName>
        <fullName evidence="6">Heat shock protein 33 homolog</fullName>
        <shortName evidence="6">HSP33</shortName>
    </alternativeName>
</protein>
<sequence>MSDYLIKAIDQSKNLRLLTIVAPELVQEAQTRHDTWSASSAVLGRTLLAGVLLAGAELTDQEELTVRLLGDGPVGPTVVTAQSDLAVKGYVKNPHIALPAKANGHIDVKTAVGKGWLEVTKDLGLKEPYTGQVPIISGEIAEDVAYYLTKSEQIPSAVGLSVFVKPNNTIGAAGGFMLQALPGASDSLITKTIERINELPILSTSFLDGMTPEQLAVKILGTDCKILAKESVAYQCDCSKEKYGKILATIKTQQLEEMIKEDHGAELTCNFCGKKYNFSEQELATILTNRSSN</sequence>
<evidence type="ECO:0000256" key="5">
    <source>
        <dbReference type="ARBA" id="ARBA00023284"/>
    </source>
</evidence>
<dbReference type="SUPFAM" id="SSF118352">
    <property type="entry name" value="HSP33 redox switch-like"/>
    <property type="match status" value="1"/>
</dbReference>
<feature type="disulfide bond" description="Redox-active" evidence="6">
    <location>
        <begin position="269"/>
        <end position="272"/>
    </location>
</feature>
<evidence type="ECO:0000256" key="3">
    <source>
        <dbReference type="ARBA" id="ARBA00023157"/>
    </source>
</evidence>
<keyword evidence="8" id="KW-1185">Reference proteome</keyword>
<dbReference type="Gene3D" id="3.55.30.10">
    <property type="entry name" value="Hsp33 domain"/>
    <property type="match status" value="1"/>
</dbReference>
<dbReference type="InterPro" id="IPR016153">
    <property type="entry name" value="Heat_shock_Hsp33_N"/>
</dbReference>
<name>A0ABM8BIJ2_9LACO</name>
<dbReference type="Proteomes" id="UP001321741">
    <property type="component" value="Chromosome"/>
</dbReference>
<dbReference type="Gene3D" id="3.90.1280.10">
    <property type="entry name" value="HSP33 redox switch-like"/>
    <property type="match status" value="1"/>
</dbReference>
<comment type="subcellular location">
    <subcellularLocation>
        <location evidence="6">Cytoplasm</location>
    </subcellularLocation>
</comment>
<dbReference type="SUPFAM" id="SSF64397">
    <property type="entry name" value="Hsp33 domain"/>
    <property type="match status" value="1"/>
</dbReference>